<dbReference type="EMBL" id="MTYJ01000055">
    <property type="protein sequence ID" value="OQV17890.1"/>
    <property type="molecule type" value="Genomic_DNA"/>
</dbReference>
<dbReference type="CDD" id="cd00086">
    <property type="entry name" value="homeodomain"/>
    <property type="match status" value="1"/>
</dbReference>
<evidence type="ECO:0000256" key="6">
    <source>
        <dbReference type="RuleBase" id="RU000682"/>
    </source>
</evidence>
<evidence type="ECO:0000259" key="8">
    <source>
        <dbReference type="PROSITE" id="PS50071"/>
    </source>
</evidence>
<comment type="subcellular location">
    <subcellularLocation>
        <location evidence="1 5 6">Nucleus</location>
    </subcellularLocation>
</comment>
<dbReference type="InterPro" id="IPR001356">
    <property type="entry name" value="HD"/>
</dbReference>
<accession>A0A1W0WRR4</accession>
<name>A0A1W0WRR4_HYPEX</name>
<feature type="domain" description="Homeobox" evidence="8">
    <location>
        <begin position="146"/>
        <end position="206"/>
    </location>
</feature>
<evidence type="ECO:0000256" key="1">
    <source>
        <dbReference type="ARBA" id="ARBA00004123"/>
    </source>
</evidence>
<dbReference type="Proteomes" id="UP000192578">
    <property type="component" value="Unassembled WGS sequence"/>
</dbReference>
<dbReference type="InterPro" id="IPR050848">
    <property type="entry name" value="Homeobox_TF"/>
</dbReference>
<dbReference type="InterPro" id="IPR009057">
    <property type="entry name" value="Homeodomain-like_sf"/>
</dbReference>
<dbReference type="GO" id="GO:0003677">
    <property type="term" value="F:DNA binding"/>
    <property type="evidence" value="ECO:0007669"/>
    <property type="project" value="UniProtKB-UniRule"/>
</dbReference>
<sequence length="261" mass="29536">MVDILRSDATYPQTSIFGSDLRDFSANSDKKNRCLDGYCPPVIPESSVRKVQLYGCEVGVYEPKIATCNYPVIKLTKDATRSSNSSSPKLEVSTLVRPSYMKTVRSDPLEACLDLSRRREEENSVSRRSVPRDDNQKVLNFGRPIVKRRRLRTVFSDKQLAALEVRFISQKYMSTVDRESMAKSLGLTQMQVKTWYQNRRMRWKKAVLAGECVEELSAGDVFRRGKGRPRVTALTAAQEASADSPPPPLRIVEFEDLTNSS</sequence>
<dbReference type="PROSITE" id="PS00027">
    <property type="entry name" value="HOMEOBOX_1"/>
    <property type="match status" value="1"/>
</dbReference>
<evidence type="ECO:0000256" key="2">
    <source>
        <dbReference type="ARBA" id="ARBA00023125"/>
    </source>
</evidence>
<proteinExistence type="predicted"/>
<dbReference type="PANTHER" id="PTHR24333:SF11">
    <property type="entry name" value="HOMEOBOX PROTEIN BARH-LIKE 1B"/>
    <property type="match status" value="1"/>
</dbReference>
<gene>
    <name evidence="9" type="ORF">BV898_08021</name>
</gene>
<dbReference type="GO" id="GO:0000981">
    <property type="term" value="F:DNA-binding transcription factor activity, RNA polymerase II-specific"/>
    <property type="evidence" value="ECO:0007669"/>
    <property type="project" value="InterPro"/>
</dbReference>
<reference evidence="10" key="1">
    <citation type="submission" date="2017-01" db="EMBL/GenBank/DDBJ databases">
        <title>Comparative genomics of anhydrobiosis in the tardigrade Hypsibius dujardini.</title>
        <authorList>
            <person name="Yoshida Y."/>
            <person name="Koutsovoulos G."/>
            <person name="Laetsch D."/>
            <person name="Stevens L."/>
            <person name="Kumar S."/>
            <person name="Horikawa D."/>
            <person name="Ishino K."/>
            <person name="Komine S."/>
            <person name="Tomita M."/>
            <person name="Blaxter M."/>
            <person name="Arakawa K."/>
        </authorList>
    </citation>
    <scope>NUCLEOTIDE SEQUENCE [LARGE SCALE GENOMIC DNA]</scope>
    <source>
        <strain evidence="10">Z151</strain>
    </source>
</reference>
<dbReference type="PANTHER" id="PTHR24333">
    <property type="entry name" value="HOMEO BOX HB9 LIKE A-RELATED"/>
    <property type="match status" value="1"/>
</dbReference>
<evidence type="ECO:0000313" key="10">
    <source>
        <dbReference type="Proteomes" id="UP000192578"/>
    </source>
</evidence>
<evidence type="ECO:0000313" key="9">
    <source>
        <dbReference type="EMBL" id="OQV17890.1"/>
    </source>
</evidence>
<dbReference type="AlphaFoldDB" id="A0A1W0WRR4"/>
<dbReference type="GO" id="GO:0005634">
    <property type="term" value="C:nucleus"/>
    <property type="evidence" value="ECO:0007669"/>
    <property type="project" value="UniProtKB-SubCell"/>
</dbReference>
<keyword evidence="2 5" id="KW-0238">DNA-binding</keyword>
<dbReference type="OrthoDB" id="6159439at2759"/>
<evidence type="ECO:0000256" key="5">
    <source>
        <dbReference type="PROSITE-ProRule" id="PRU00108"/>
    </source>
</evidence>
<dbReference type="Pfam" id="PF00046">
    <property type="entry name" value="Homeodomain"/>
    <property type="match status" value="1"/>
</dbReference>
<evidence type="ECO:0000256" key="3">
    <source>
        <dbReference type="ARBA" id="ARBA00023155"/>
    </source>
</evidence>
<feature type="region of interest" description="Disordered" evidence="7">
    <location>
        <begin position="234"/>
        <end position="261"/>
    </location>
</feature>
<evidence type="ECO:0000256" key="7">
    <source>
        <dbReference type="SAM" id="MobiDB-lite"/>
    </source>
</evidence>
<keyword evidence="10" id="KW-1185">Reference proteome</keyword>
<protein>
    <submittedName>
        <fullName evidence="9">Homeobox protein BarH-like 2</fullName>
    </submittedName>
</protein>
<evidence type="ECO:0000256" key="4">
    <source>
        <dbReference type="ARBA" id="ARBA00023242"/>
    </source>
</evidence>
<dbReference type="SMART" id="SM00389">
    <property type="entry name" value="HOX"/>
    <property type="match status" value="1"/>
</dbReference>
<dbReference type="PRINTS" id="PR00031">
    <property type="entry name" value="HTHREPRESSR"/>
</dbReference>
<keyword evidence="3 5" id="KW-0371">Homeobox</keyword>
<keyword evidence="4 5" id="KW-0539">Nucleus</keyword>
<dbReference type="InterPro" id="IPR017970">
    <property type="entry name" value="Homeobox_CS"/>
</dbReference>
<dbReference type="Gene3D" id="1.10.10.60">
    <property type="entry name" value="Homeodomain-like"/>
    <property type="match status" value="1"/>
</dbReference>
<organism evidence="9 10">
    <name type="scientific">Hypsibius exemplaris</name>
    <name type="common">Freshwater tardigrade</name>
    <dbReference type="NCBI Taxonomy" id="2072580"/>
    <lineage>
        <taxon>Eukaryota</taxon>
        <taxon>Metazoa</taxon>
        <taxon>Ecdysozoa</taxon>
        <taxon>Tardigrada</taxon>
        <taxon>Eutardigrada</taxon>
        <taxon>Parachela</taxon>
        <taxon>Hypsibioidea</taxon>
        <taxon>Hypsibiidae</taxon>
        <taxon>Hypsibius</taxon>
    </lineage>
</organism>
<comment type="caution">
    <text evidence="9">The sequence shown here is derived from an EMBL/GenBank/DDBJ whole genome shotgun (WGS) entry which is preliminary data.</text>
</comment>
<dbReference type="InterPro" id="IPR000047">
    <property type="entry name" value="HTH_motif"/>
</dbReference>
<dbReference type="PROSITE" id="PS50071">
    <property type="entry name" value="HOMEOBOX_2"/>
    <property type="match status" value="1"/>
</dbReference>
<feature type="DNA-binding region" description="Homeobox" evidence="5">
    <location>
        <begin position="148"/>
        <end position="207"/>
    </location>
</feature>
<dbReference type="SUPFAM" id="SSF46689">
    <property type="entry name" value="Homeodomain-like"/>
    <property type="match status" value="1"/>
</dbReference>